<accession>A0A818K493</accession>
<dbReference type="EMBL" id="CAJNYD010003933">
    <property type="protein sequence ID" value="CAF3553473.1"/>
    <property type="molecule type" value="Genomic_DNA"/>
</dbReference>
<sequence>MNWFDDIFDIINIDDDDDKQEVDRMILEDYYEDFDDHTNDKDDDDEDDEEERRTRYQFVFCLFHLIKNNFTFNNTDWCDDIFDIIIIDDDNDDDKKEVERTILEDYYEDFDSHTNDEDDEEEEEVEEEVLSQNLIELSTEGQKRPLTTPKSSQEENSRKKRICLSKIVDVIQPSNQITGYLEAMDEMFNHNTMIPLNNLHPIIKCKHQIGVIQLDLKRWTRYFEAGIQQQIWSTEVKQLCTMKNIDEKQYEIYVQQYLDELNQKLKHFQEQCTDNIDYQLDEFIQNYRLVPYTMKSDYQLARFDYEHQDQLLERQFLQLQPTDQQVEFNLEYNFFCFYFFFIF</sequence>
<reference evidence="2" key="1">
    <citation type="submission" date="2021-02" db="EMBL/GenBank/DDBJ databases">
        <authorList>
            <person name="Nowell W R."/>
        </authorList>
    </citation>
    <scope>NUCLEOTIDE SEQUENCE</scope>
</reference>
<dbReference type="Proteomes" id="UP000663833">
    <property type="component" value="Unassembled WGS sequence"/>
</dbReference>
<evidence type="ECO:0000256" key="1">
    <source>
        <dbReference type="SAM" id="MobiDB-lite"/>
    </source>
</evidence>
<feature type="region of interest" description="Disordered" evidence="1">
    <location>
        <begin position="107"/>
        <end position="158"/>
    </location>
</feature>
<feature type="compositionally biased region" description="Polar residues" evidence="1">
    <location>
        <begin position="130"/>
        <end position="140"/>
    </location>
</feature>
<comment type="caution">
    <text evidence="2">The sequence shown here is derived from an EMBL/GenBank/DDBJ whole genome shotgun (WGS) entry which is preliminary data.</text>
</comment>
<gene>
    <name evidence="2" type="ORF">LUA448_LOCUS28078</name>
</gene>
<evidence type="ECO:0000313" key="3">
    <source>
        <dbReference type="Proteomes" id="UP000663833"/>
    </source>
</evidence>
<protein>
    <submittedName>
        <fullName evidence="2">Uncharacterized protein</fullName>
    </submittedName>
</protein>
<dbReference type="AlphaFoldDB" id="A0A818K493"/>
<proteinExistence type="predicted"/>
<evidence type="ECO:0000313" key="2">
    <source>
        <dbReference type="EMBL" id="CAF3553473.1"/>
    </source>
</evidence>
<name>A0A818K493_9BILA</name>
<organism evidence="2 3">
    <name type="scientific">Rotaria socialis</name>
    <dbReference type="NCBI Taxonomy" id="392032"/>
    <lineage>
        <taxon>Eukaryota</taxon>
        <taxon>Metazoa</taxon>
        <taxon>Spiralia</taxon>
        <taxon>Gnathifera</taxon>
        <taxon>Rotifera</taxon>
        <taxon>Eurotatoria</taxon>
        <taxon>Bdelloidea</taxon>
        <taxon>Philodinida</taxon>
        <taxon>Philodinidae</taxon>
        <taxon>Rotaria</taxon>
    </lineage>
</organism>
<feature type="compositionally biased region" description="Acidic residues" evidence="1">
    <location>
        <begin position="116"/>
        <end position="129"/>
    </location>
</feature>